<reference evidence="3" key="2">
    <citation type="journal article" date="2008" name="Nucleic Acids Res.">
        <title>The rice annotation project database (RAP-DB): 2008 update.</title>
        <authorList>
            <consortium name="The rice annotation project (RAP)"/>
        </authorList>
    </citation>
    <scope>GENOME REANNOTATION</scope>
    <source>
        <strain evidence="3">cv. Nipponbare</strain>
    </source>
</reference>
<organism evidence="2 3">
    <name type="scientific">Oryza sativa subsp. japonica</name>
    <name type="common">Rice</name>
    <dbReference type="NCBI Taxonomy" id="39947"/>
    <lineage>
        <taxon>Eukaryota</taxon>
        <taxon>Viridiplantae</taxon>
        <taxon>Streptophyta</taxon>
        <taxon>Embryophyta</taxon>
        <taxon>Tracheophyta</taxon>
        <taxon>Spermatophyta</taxon>
        <taxon>Magnoliopsida</taxon>
        <taxon>Liliopsida</taxon>
        <taxon>Poales</taxon>
        <taxon>Poaceae</taxon>
        <taxon>BOP clade</taxon>
        <taxon>Oryzoideae</taxon>
        <taxon>Oryzeae</taxon>
        <taxon>Oryzinae</taxon>
        <taxon>Oryza</taxon>
        <taxon>Oryza sativa</taxon>
    </lineage>
</organism>
<dbReference type="Proteomes" id="UP000000763">
    <property type="component" value="Chromosome 3"/>
</dbReference>
<sequence>MATSARSAGGGARAPMVAGGGHRRGGAAAERGEGKGERSGGPRLTPKRRRRWRMRPERREAVVRLGLMGTAVFRRSATKTEGWTRSAAVRRSRRRRRRGGGQSRRAARPGRRSTATAEREDGEWRKRTGEVRGGFI</sequence>
<evidence type="ECO:0000313" key="3">
    <source>
        <dbReference type="Proteomes" id="UP000000763"/>
    </source>
</evidence>
<protein>
    <recommendedName>
        <fullName evidence="4">Splicing coactivator subunit-like</fullName>
    </recommendedName>
</protein>
<feature type="region of interest" description="Disordered" evidence="1">
    <location>
        <begin position="1"/>
        <end position="57"/>
    </location>
</feature>
<feature type="compositionally biased region" description="Basic and acidic residues" evidence="1">
    <location>
        <begin position="30"/>
        <end position="40"/>
    </location>
</feature>
<evidence type="ECO:0008006" key="4">
    <source>
        <dbReference type="Google" id="ProtNLM"/>
    </source>
</evidence>
<feature type="region of interest" description="Disordered" evidence="1">
    <location>
        <begin position="77"/>
        <end position="136"/>
    </location>
</feature>
<dbReference type="AlphaFoldDB" id="Q6AU32"/>
<name>Q6AU32_ORYSJ</name>
<gene>
    <name evidence="2" type="primary">OSJNBb0096H12.7</name>
</gene>
<accession>Q6AU32</accession>
<proteinExistence type="predicted"/>
<feature type="compositionally biased region" description="Basic residues" evidence="1">
    <location>
        <begin position="88"/>
        <end position="111"/>
    </location>
</feature>
<feature type="compositionally biased region" description="Basic and acidic residues" evidence="1">
    <location>
        <begin position="117"/>
        <end position="130"/>
    </location>
</feature>
<evidence type="ECO:0000256" key="1">
    <source>
        <dbReference type="SAM" id="MobiDB-lite"/>
    </source>
</evidence>
<reference evidence="3" key="1">
    <citation type="journal article" date="2005" name="Nature">
        <title>The map-based sequence of the rice genome.</title>
        <authorList>
            <consortium name="International rice genome sequencing project (IRGSP)"/>
            <person name="Matsumoto T."/>
            <person name="Wu J."/>
            <person name="Kanamori H."/>
            <person name="Katayose Y."/>
            <person name="Fujisawa M."/>
            <person name="Namiki N."/>
            <person name="Mizuno H."/>
            <person name="Yamamoto K."/>
            <person name="Antonio B.A."/>
            <person name="Baba T."/>
            <person name="Sakata K."/>
            <person name="Nagamura Y."/>
            <person name="Aoki H."/>
            <person name="Arikawa K."/>
            <person name="Arita K."/>
            <person name="Bito T."/>
            <person name="Chiden Y."/>
            <person name="Fujitsuka N."/>
            <person name="Fukunaka R."/>
            <person name="Hamada M."/>
            <person name="Harada C."/>
            <person name="Hayashi A."/>
            <person name="Hijishita S."/>
            <person name="Honda M."/>
            <person name="Hosokawa S."/>
            <person name="Ichikawa Y."/>
            <person name="Idonuma A."/>
            <person name="Iijima M."/>
            <person name="Ikeda M."/>
            <person name="Ikeno M."/>
            <person name="Ito K."/>
            <person name="Ito S."/>
            <person name="Ito T."/>
            <person name="Ito Y."/>
            <person name="Ito Y."/>
            <person name="Iwabuchi A."/>
            <person name="Kamiya K."/>
            <person name="Karasawa W."/>
            <person name="Kurita K."/>
            <person name="Katagiri S."/>
            <person name="Kikuta A."/>
            <person name="Kobayashi H."/>
            <person name="Kobayashi N."/>
            <person name="Machita K."/>
            <person name="Maehara T."/>
            <person name="Masukawa M."/>
            <person name="Mizubayashi T."/>
            <person name="Mukai Y."/>
            <person name="Nagasaki H."/>
            <person name="Nagata Y."/>
            <person name="Naito S."/>
            <person name="Nakashima M."/>
            <person name="Nakama Y."/>
            <person name="Nakamichi Y."/>
            <person name="Nakamura M."/>
            <person name="Meguro A."/>
            <person name="Negishi M."/>
            <person name="Ohta I."/>
            <person name="Ohta T."/>
            <person name="Okamoto M."/>
            <person name="Ono N."/>
            <person name="Saji S."/>
            <person name="Sakaguchi M."/>
            <person name="Sakai K."/>
            <person name="Shibata M."/>
            <person name="Shimokawa T."/>
            <person name="Song J."/>
            <person name="Takazaki Y."/>
            <person name="Terasawa K."/>
            <person name="Tsugane M."/>
            <person name="Tsuji K."/>
            <person name="Ueda S."/>
            <person name="Waki K."/>
            <person name="Yamagata H."/>
            <person name="Yamamoto M."/>
            <person name="Yamamoto S."/>
            <person name="Yamane H."/>
            <person name="Yoshiki S."/>
            <person name="Yoshihara R."/>
            <person name="Yukawa K."/>
            <person name="Zhong H."/>
            <person name="Yano M."/>
            <person name="Yuan Q."/>
            <person name="Ouyang S."/>
            <person name="Liu J."/>
            <person name="Jones K.M."/>
            <person name="Gansberger K."/>
            <person name="Moffat K."/>
            <person name="Hill J."/>
            <person name="Bera J."/>
            <person name="Fadrosh D."/>
            <person name="Jin S."/>
            <person name="Johri S."/>
            <person name="Kim M."/>
            <person name="Overton L."/>
            <person name="Reardon M."/>
            <person name="Tsitrin T."/>
            <person name="Vuong H."/>
            <person name="Weaver B."/>
            <person name="Ciecko A."/>
            <person name="Tallon L."/>
            <person name="Jackson J."/>
            <person name="Pai G."/>
            <person name="Aken S.V."/>
            <person name="Utterback T."/>
            <person name="Reidmuller S."/>
            <person name="Feldblyum T."/>
            <person name="Hsiao J."/>
            <person name="Zismann V."/>
            <person name="Iobst S."/>
            <person name="de Vazeille A.R."/>
            <person name="Buell C.R."/>
            <person name="Ying K."/>
            <person name="Li Y."/>
            <person name="Lu T."/>
            <person name="Huang Y."/>
            <person name="Zhao Q."/>
            <person name="Feng Q."/>
            <person name="Zhang L."/>
            <person name="Zhu J."/>
            <person name="Weng Q."/>
            <person name="Mu J."/>
            <person name="Lu Y."/>
            <person name="Fan D."/>
            <person name="Liu Y."/>
            <person name="Guan J."/>
            <person name="Zhang Y."/>
            <person name="Yu S."/>
            <person name="Liu X."/>
            <person name="Zhang Y."/>
            <person name="Hong G."/>
            <person name="Han B."/>
            <person name="Choisne N."/>
            <person name="Demange N."/>
            <person name="Orjeda G."/>
            <person name="Samain S."/>
            <person name="Cattolico L."/>
            <person name="Pelletier E."/>
            <person name="Couloux A."/>
            <person name="Segurens B."/>
            <person name="Wincker P."/>
            <person name="D'Hont A."/>
            <person name="Scarpelli C."/>
            <person name="Weissenbach J."/>
            <person name="Salanoubat M."/>
            <person name="Quetier F."/>
            <person name="Yu Y."/>
            <person name="Kim H.R."/>
            <person name="Rambo T."/>
            <person name="Currie J."/>
            <person name="Collura K."/>
            <person name="Luo M."/>
            <person name="Yang T."/>
            <person name="Ammiraju J.S.S."/>
            <person name="Engler F."/>
            <person name="Soderlund C."/>
            <person name="Wing R.A."/>
            <person name="Palmer L.E."/>
            <person name="de la Bastide M."/>
            <person name="Spiegel L."/>
            <person name="Nascimento L."/>
            <person name="Zutavern T."/>
            <person name="O'Shaughnessy A."/>
            <person name="Dike S."/>
            <person name="Dedhia N."/>
            <person name="Preston R."/>
            <person name="Balija V."/>
            <person name="McCombie W.R."/>
            <person name="Chow T."/>
            <person name="Chen H."/>
            <person name="Chung M."/>
            <person name="Chen C."/>
            <person name="Shaw J."/>
            <person name="Wu H."/>
            <person name="Hsiao K."/>
            <person name="Chao Y."/>
            <person name="Chu M."/>
            <person name="Cheng C."/>
            <person name="Hour A."/>
            <person name="Lee P."/>
            <person name="Lin S."/>
            <person name="Lin Y."/>
            <person name="Liou J."/>
            <person name="Liu S."/>
            <person name="Hsing Y."/>
            <person name="Raghuvanshi S."/>
            <person name="Mohanty A."/>
            <person name="Bharti A.K."/>
            <person name="Gaur A."/>
            <person name="Gupta V."/>
            <person name="Kumar D."/>
            <person name="Ravi V."/>
            <person name="Vij S."/>
            <person name="Kapur A."/>
            <person name="Khurana P."/>
            <person name="Khurana P."/>
            <person name="Khurana J.P."/>
            <person name="Tyagi A.K."/>
            <person name="Gaikwad K."/>
            <person name="Singh A."/>
            <person name="Dalal V."/>
            <person name="Srivastava S."/>
            <person name="Dixit A."/>
            <person name="Pal A.K."/>
            <person name="Ghazi I.A."/>
            <person name="Yadav M."/>
            <person name="Pandit A."/>
            <person name="Bhargava A."/>
            <person name="Sureshbabu K."/>
            <person name="Batra K."/>
            <person name="Sharma T.R."/>
            <person name="Mohapatra T."/>
            <person name="Singh N.K."/>
            <person name="Messing J."/>
            <person name="Nelson A.B."/>
            <person name="Fuks G."/>
            <person name="Kavchok S."/>
            <person name="Keizer G."/>
            <person name="Linton E."/>
            <person name="Llaca V."/>
            <person name="Song R."/>
            <person name="Tanyolac B."/>
            <person name="Young S."/>
            <person name="Ho-Il K."/>
            <person name="Hahn J.H."/>
            <person name="Sangsakoo G."/>
            <person name="Vanavichit A."/>
            <person name="de Mattos Luiz.A.T."/>
            <person name="Zimmer P.D."/>
            <person name="Malone G."/>
            <person name="Dellagostin O."/>
            <person name="de Oliveira A.C."/>
            <person name="Bevan M."/>
            <person name="Bancroft I."/>
            <person name="Minx P."/>
            <person name="Cordum H."/>
            <person name="Wilson R."/>
            <person name="Cheng Z."/>
            <person name="Jin W."/>
            <person name="Jiang J."/>
            <person name="Leong S.A."/>
            <person name="Iwama H."/>
            <person name="Gojobori T."/>
            <person name="Itoh T."/>
            <person name="Niimura Y."/>
            <person name="Fujii Y."/>
            <person name="Habara T."/>
            <person name="Sakai H."/>
            <person name="Sato Y."/>
            <person name="Wilson G."/>
            <person name="Kumar K."/>
            <person name="McCouch S."/>
            <person name="Juretic N."/>
            <person name="Hoen D."/>
            <person name="Wright S."/>
            <person name="Bruskiewich R."/>
            <person name="Bureau T."/>
            <person name="Miyao A."/>
            <person name="Hirochika H."/>
            <person name="Nishikawa T."/>
            <person name="Kadowaki K."/>
            <person name="Sugiura M."/>
            <person name="Burr B."/>
            <person name="Sasaki T."/>
        </authorList>
    </citation>
    <scope>NUCLEOTIDE SEQUENCE [LARGE SCALE GENOMIC DNA]</scope>
    <source>
        <strain evidence="3">cv. Nipponbare</strain>
    </source>
</reference>
<evidence type="ECO:0000313" key="2">
    <source>
        <dbReference type="EMBL" id="AAT81701.1"/>
    </source>
</evidence>
<dbReference type="EMBL" id="AC135227">
    <property type="protein sequence ID" value="AAT81701.1"/>
    <property type="molecule type" value="Genomic_DNA"/>
</dbReference>